<sequence>MAARLFSLRVAPKDGPEFEVVADPEMLKPKSEDDRPVTNGNEEGKGEQQVEDEDDVMEVIPQEDVLDVKEPSRKREAQETLENPHKKLKTTNIQDVGVFKNKMKTGSEKTESEEDIVTVE</sequence>
<gene>
    <name evidence="2" type="ORF">TBIB3V08_LOCUS3834</name>
</gene>
<feature type="compositionally biased region" description="Acidic residues" evidence="1">
    <location>
        <begin position="111"/>
        <end position="120"/>
    </location>
</feature>
<dbReference type="EMBL" id="OD565293">
    <property type="protein sequence ID" value="CAD7441365.1"/>
    <property type="molecule type" value="Genomic_DNA"/>
</dbReference>
<feature type="compositionally biased region" description="Basic and acidic residues" evidence="1">
    <location>
        <begin position="25"/>
        <end position="48"/>
    </location>
</feature>
<dbReference type="AlphaFoldDB" id="A0A7R9HZ25"/>
<protein>
    <submittedName>
        <fullName evidence="2">Uncharacterized protein</fullName>
    </submittedName>
</protein>
<feature type="compositionally biased region" description="Basic and acidic residues" evidence="1">
    <location>
        <begin position="66"/>
        <end position="85"/>
    </location>
</feature>
<reference evidence="2" key="1">
    <citation type="submission" date="2020-11" db="EMBL/GenBank/DDBJ databases">
        <authorList>
            <person name="Tran Van P."/>
        </authorList>
    </citation>
    <scope>NUCLEOTIDE SEQUENCE</scope>
</reference>
<feature type="region of interest" description="Disordered" evidence="1">
    <location>
        <begin position="22"/>
        <end position="120"/>
    </location>
</feature>
<proteinExistence type="predicted"/>
<accession>A0A7R9HZ25</accession>
<name>A0A7R9HZ25_9NEOP</name>
<evidence type="ECO:0000256" key="1">
    <source>
        <dbReference type="SAM" id="MobiDB-lite"/>
    </source>
</evidence>
<organism evidence="2">
    <name type="scientific">Timema bartmani</name>
    <dbReference type="NCBI Taxonomy" id="61472"/>
    <lineage>
        <taxon>Eukaryota</taxon>
        <taxon>Metazoa</taxon>
        <taxon>Ecdysozoa</taxon>
        <taxon>Arthropoda</taxon>
        <taxon>Hexapoda</taxon>
        <taxon>Insecta</taxon>
        <taxon>Pterygota</taxon>
        <taxon>Neoptera</taxon>
        <taxon>Polyneoptera</taxon>
        <taxon>Phasmatodea</taxon>
        <taxon>Timematodea</taxon>
        <taxon>Timematoidea</taxon>
        <taxon>Timematidae</taxon>
        <taxon>Timema</taxon>
    </lineage>
</organism>
<evidence type="ECO:0000313" key="2">
    <source>
        <dbReference type="EMBL" id="CAD7441365.1"/>
    </source>
</evidence>